<dbReference type="Proteomes" id="UP001233999">
    <property type="component" value="Unassembled WGS sequence"/>
</dbReference>
<evidence type="ECO:0000313" key="2">
    <source>
        <dbReference type="EMBL" id="KAJ9585310.1"/>
    </source>
</evidence>
<organism evidence="2 3">
    <name type="scientific">Diploptera punctata</name>
    <name type="common">Pacific beetle cockroach</name>
    <dbReference type="NCBI Taxonomy" id="6984"/>
    <lineage>
        <taxon>Eukaryota</taxon>
        <taxon>Metazoa</taxon>
        <taxon>Ecdysozoa</taxon>
        <taxon>Arthropoda</taxon>
        <taxon>Hexapoda</taxon>
        <taxon>Insecta</taxon>
        <taxon>Pterygota</taxon>
        <taxon>Neoptera</taxon>
        <taxon>Polyneoptera</taxon>
        <taxon>Dictyoptera</taxon>
        <taxon>Blattodea</taxon>
        <taxon>Blaberoidea</taxon>
        <taxon>Blaberidae</taxon>
        <taxon>Diplopterinae</taxon>
        <taxon>Diploptera</taxon>
    </lineage>
</organism>
<feature type="non-terminal residue" evidence="2">
    <location>
        <position position="1"/>
    </location>
</feature>
<dbReference type="InterPro" id="IPR050989">
    <property type="entry name" value="Rap1_Ran_GAP"/>
</dbReference>
<evidence type="ECO:0000256" key="1">
    <source>
        <dbReference type="SAM" id="MobiDB-lite"/>
    </source>
</evidence>
<keyword evidence="3" id="KW-1185">Reference proteome</keyword>
<feature type="region of interest" description="Disordered" evidence="1">
    <location>
        <begin position="133"/>
        <end position="153"/>
    </location>
</feature>
<reference evidence="2" key="2">
    <citation type="submission" date="2023-05" db="EMBL/GenBank/DDBJ databases">
        <authorList>
            <person name="Fouks B."/>
        </authorList>
    </citation>
    <scope>NUCLEOTIDE SEQUENCE</scope>
    <source>
        <strain evidence="2">Stay&amp;Tobe</strain>
        <tissue evidence="2">Testes</tissue>
    </source>
</reference>
<accession>A0AAD8ECD3</accession>
<sequence length="392" mass="41931">MIGVTPVGGGPPGGGVRERTMQAVEYYNNTVLRARVGAGLTGPRTTPSSYNVLQDALHRSNSSLELTHDPHHGPGSTDAPVQLRREYGSHGSIDVISASSDRGTNCSTAGESFFAMLQDYRPAVLGMIGADQRSPGPAEYLRGKVDPPPATENASNALAAAANDDSHLSSAMSSSLSTSPKLRLKLHRFWGGSSGAGNAGGSGKPPRHQHVVDDSVVNTVSSSVNNNACGELEERQRRRAFAHYDCQSITANLGYAAKLRGLLLARRRNTTTGASAASMLGARSATPDGGDSGDEDSGDGRSNDLLESCPFFRNEIGGEEERVVSLTRGQSPQNTQRRPLHRPPMAYGVSVLEFPPGETHWRHGTCPYQRHPRAIESVDQGARYYRSYFYGQ</sequence>
<dbReference type="GO" id="GO:0005096">
    <property type="term" value="F:GTPase activator activity"/>
    <property type="evidence" value="ECO:0007669"/>
    <property type="project" value="TreeGrafter"/>
</dbReference>
<gene>
    <name evidence="2" type="ORF">L9F63_002895</name>
</gene>
<evidence type="ECO:0000313" key="3">
    <source>
        <dbReference type="Proteomes" id="UP001233999"/>
    </source>
</evidence>
<reference evidence="2" key="1">
    <citation type="journal article" date="2023" name="IScience">
        <title>Live-bearing cockroach genome reveals convergent evolutionary mechanisms linked to viviparity in insects and beyond.</title>
        <authorList>
            <person name="Fouks B."/>
            <person name="Harrison M.C."/>
            <person name="Mikhailova A.A."/>
            <person name="Marchal E."/>
            <person name="English S."/>
            <person name="Carruthers M."/>
            <person name="Jennings E.C."/>
            <person name="Chiamaka E.L."/>
            <person name="Frigard R.A."/>
            <person name="Pippel M."/>
            <person name="Attardo G.M."/>
            <person name="Benoit J.B."/>
            <person name="Bornberg-Bauer E."/>
            <person name="Tobe S.S."/>
        </authorList>
    </citation>
    <scope>NUCLEOTIDE SEQUENCE</scope>
    <source>
        <strain evidence="2">Stay&amp;Tobe</strain>
    </source>
</reference>
<comment type="caution">
    <text evidence="2">The sequence shown here is derived from an EMBL/GenBank/DDBJ whole genome shotgun (WGS) entry which is preliminary data.</text>
</comment>
<dbReference type="PANTHER" id="PTHR15711:SF22">
    <property type="entry name" value="RAP-GAP DOMAIN-CONTAINING PROTEIN"/>
    <property type="match status" value="1"/>
</dbReference>
<protein>
    <submittedName>
        <fullName evidence="2">Uncharacterized protein</fullName>
    </submittedName>
</protein>
<dbReference type="PANTHER" id="PTHR15711">
    <property type="entry name" value="RAP GTPASE-ACTIVATING PROTEIN"/>
    <property type="match status" value="1"/>
</dbReference>
<dbReference type="GO" id="GO:0005737">
    <property type="term" value="C:cytoplasm"/>
    <property type="evidence" value="ECO:0007669"/>
    <property type="project" value="TreeGrafter"/>
</dbReference>
<feature type="region of interest" description="Disordered" evidence="1">
    <location>
        <begin position="273"/>
        <end position="304"/>
    </location>
</feature>
<dbReference type="EMBL" id="JASPKZ010007286">
    <property type="protein sequence ID" value="KAJ9585310.1"/>
    <property type="molecule type" value="Genomic_DNA"/>
</dbReference>
<proteinExistence type="predicted"/>
<name>A0AAD8ECD3_DIPPU</name>
<dbReference type="AlphaFoldDB" id="A0AAD8ECD3"/>